<feature type="signal peptide" evidence="4">
    <location>
        <begin position="1"/>
        <end position="23"/>
    </location>
</feature>
<dbReference type="PANTHER" id="PTHR48105">
    <property type="entry name" value="THIOREDOXIN REDUCTASE 1-RELATED-RELATED"/>
    <property type="match status" value="1"/>
</dbReference>
<comment type="similarity">
    <text evidence="1">Belongs to the class-II pyridine nucleotide-disulfide oxidoreductase family.</text>
</comment>
<keyword evidence="2" id="KW-0285">Flavoprotein</keyword>
<reference evidence="6 7" key="1">
    <citation type="submission" date="2019-04" db="EMBL/GenBank/DDBJ databases">
        <title>Friends and foes A comparative genomics study of 23 Aspergillus species from section Flavi.</title>
        <authorList>
            <consortium name="DOE Joint Genome Institute"/>
            <person name="Kjaerbolling I."/>
            <person name="Vesth T."/>
            <person name="Frisvad J.C."/>
            <person name="Nybo J.L."/>
            <person name="Theobald S."/>
            <person name="Kildgaard S."/>
            <person name="Isbrandt T."/>
            <person name="Kuo A."/>
            <person name="Sato A."/>
            <person name="Lyhne E.K."/>
            <person name="Kogle M.E."/>
            <person name="Wiebenga A."/>
            <person name="Kun R.S."/>
            <person name="Lubbers R.J."/>
            <person name="Makela M.R."/>
            <person name="Barry K."/>
            <person name="Chovatia M."/>
            <person name="Clum A."/>
            <person name="Daum C."/>
            <person name="Haridas S."/>
            <person name="He G."/>
            <person name="LaButti K."/>
            <person name="Lipzen A."/>
            <person name="Mondo S."/>
            <person name="Riley R."/>
            <person name="Salamov A."/>
            <person name="Simmons B.A."/>
            <person name="Magnuson J.K."/>
            <person name="Henrissat B."/>
            <person name="Mortensen U.H."/>
            <person name="Larsen T.O."/>
            <person name="Devries R.P."/>
            <person name="Grigoriev I.V."/>
            <person name="Machida M."/>
            <person name="Baker S.E."/>
            <person name="Andersen M.R."/>
        </authorList>
    </citation>
    <scope>NUCLEOTIDE SEQUENCE [LARGE SCALE GENOMIC DNA]</scope>
    <source>
        <strain evidence="6 7">CBS 117626</strain>
    </source>
</reference>
<evidence type="ECO:0000313" key="6">
    <source>
        <dbReference type="EMBL" id="KAE8160850.1"/>
    </source>
</evidence>
<dbReference type="EMBL" id="ML738651">
    <property type="protein sequence ID" value="KAE8160850.1"/>
    <property type="molecule type" value="Genomic_DNA"/>
</dbReference>
<dbReference type="PRINTS" id="PR00368">
    <property type="entry name" value="FADPNR"/>
</dbReference>
<dbReference type="SUPFAM" id="SSF51905">
    <property type="entry name" value="FAD/NAD(P)-binding domain"/>
    <property type="match status" value="1"/>
</dbReference>
<evidence type="ECO:0000313" key="7">
    <source>
        <dbReference type="Proteomes" id="UP000326950"/>
    </source>
</evidence>
<dbReference type="GO" id="GO:0097237">
    <property type="term" value="P:cellular response to toxic substance"/>
    <property type="evidence" value="ECO:0007669"/>
    <property type="project" value="UniProtKB-ARBA"/>
</dbReference>
<evidence type="ECO:0000256" key="2">
    <source>
        <dbReference type="ARBA" id="ARBA00022630"/>
    </source>
</evidence>
<feature type="chain" id="PRO_5024926947" description="FAD/NAD(P)-binding domain-containing protein" evidence="4">
    <location>
        <begin position="24"/>
        <end position="387"/>
    </location>
</feature>
<dbReference type="Gene3D" id="3.50.50.60">
    <property type="entry name" value="FAD/NAD(P)-binding domain"/>
    <property type="match status" value="2"/>
</dbReference>
<evidence type="ECO:0000256" key="3">
    <source>
        <dbReference type="ARBA" id="ARBA00023002"/>
    </source>
</evidence>
<dbReference type="Proteomes" id="UP000326950">
    <property type="component" value="Unassembled WGS sequence"/>
</dbReference>
<evidence type="ECO:0000259" key="5">
    <source>
        <dbReference type="Pfam" id="PF07992"/>
    </source>
</evidence>
<keyword evidence="3" id="KW-0560">Oxidoreductase</keyword>
<dbReference type="GO" id="GO:0016491">
    <property type="term" value="F:oxidoreductase activity"/>
    <property type="evidence" value="ECO:0007669"/>
    <property type="project" value="UniProtKB-KW"/>
</dbReference>
<protein>
    <recommendedName>
        <fullName evidence="5">FAD/NAD(P)-binding domain-containing protein</fullName>
    </recommendedName>
</protein>
<dbReference type="OrthoDB" id="4570620at2759"/>
<dbReference type="InterPro" id="IPR023753">
    <property type="entry name" value="FAD/NAD-binding_dom"/>
</dbReference>
<keyword evidence="7" id="KW-1185">Reference proteome</keyword>
<organism evidence="6 7">
    <name type="scientific">Aspergillus tamarii</name>
    <dbReference type="NCBI Taxonomy" id="41984"/>
    <lineage>
        <taxon>Eukaryota</taxon>
        <taxon>Fungi</taxon>
        <taxon>Dikarya</taxon>
        <taxon>Ascomycota</taxon>
        <taxon>Pezizomycotina</taxon>
        <taxon>Eurotiomycetes</taxon>
        <taxon>Eurotiomycetidae</taxon>
        <taxon>Eurotiales</taxon>
        <taxon>Aspergillaceae</taxon>
        <taxon>Aspergillus</taxon>
        <taxon>Aspergillus subgen. Circumdati</taxon>
    </lineage>
</organism>
<dbReference type="Pfam" id="PF07992">
    <property type="entry name" value="Pyr_redox_2"/>
    <property type="match status" value="1"/>
</dbReference>
<dbReference type="PRINTS" id="PR00469">
    <property type="entry name" value="PNDRDTASEII"/>
</dbReference>
<evidence type="ECO:0000256" key="1">
    <source>
        <dbReference type="ARBA" id="ARBA00009333"/>
    </source>
</evidence>
<proteinExistence type="inferred from homology"/>
<accession>A0A5N6UQU1</accession>
<sequence length="387" mass="43370">MIFTWSWTALLYALLFIPSVCVANIPQTQYDVIIIGGGPSGLSAASGLSRVLRKSVLFDSGEYRNKNTRHMHDVIGNDHVRPTVFRQTARDQIAFYNVTTFVDQKVTKLEKVREDVFQATAGEQQYTARKVILGSGMKDDLPNVPGLEEGFGKGIFWCPWCDGFEHRNQSMGVLGDFSKAYSAVAELRLTLNKNIRIYTNGTDTTEQISILDNINPKWKKLFQKYNVTANNKPIRNITRIQGGDVVNDTATRREFDKFKIYFADNTSEVRGAFITNYPSSQRSDLPAQLGVNMLGSKMNTSPKGLRTSVGGVWGIGDANSDNSTNVPHAMSSGKSAAVYCHVEMAREEFDAGLKKREAEFNEDSFHKTTEKQMGSEIQDLYKRLSRR</sequence>
<name>A0A5N6UQU1_ASPTM</name>
<evidence type="ECO:0000256" key="4">
    <source>
        <dbReference type="SAM" id="SignalP"/>
    </source>
</evidence>
<dbReference type="InterPro" id="IPR036188">
    <property type="entry name" value="FAD/NAD-bd_sf"/>
</dbReference>
<feature type="domain" description="FAD/NAD(P)-binding" evidence="5">
    <location>
        <begin position="30"/>
        <end position="170"/>
    </location>
</feature>
<dbReference type="AlphaFoldDB" id="A0A5N6UQU1"/>
<keyword evidence="4" id="KW-0732">Signal</keyword>
<dbReference type="InterPro" id="IPR050097">
    <property type="entry name" value="Ferredoxin-NADP_redctase_2"/>
</dbReference>
<gene>
    <name evidence="6" type="ORF">BDV40DRAFT_313526</name>
</gene>